<gene>
    <name evidence="1" type="ORF">EA473_20695</name>
</gene>
<dbReference type="AlphaFoldDB" id="A0A3N6MYD7"/>
<name>A0A3N6MYD7_NATCH</name>
<dbReference type="InterPro" id="IPR022803">
    <property type="entry name" value="Ribosomal_uL5_dom_sf"/>
</dbReference>
<reference evidence="1 2" key="1">
    <citation type="submission" date="2018-10" db="EMBL/GenBank/DDBJ databases">
        <title>Natrarchaeobius chitinivorans gen. nov., sp. nov., and Natrarchaeobius haloalkaliphilus sp. nov., alkaliphilic, chitin-utilizing haloarchaea from hypersaline alkaline lakes.</title>
        <authorList>
            <person name="Sorokin D.Y."/>
            <person name="Elcheninov A.G."/>
            <person name="Kostrikina N.A."/>
            <person name="Bale N.J."/>
            <person name="Sinninghe Damste J.S."/>
            <person name="Khijniak T.V."/>
            <person name="Kublanov I.V."/>
            <person name="Toshchakov S.V."/>
        </authorList>
    </citation>
    <scope>NUCLEOTIDE SEQUENCE [LARGE SCALE GENOMIC DNA]</scope>
    <source>
        <strain evidence="1 2">AArcht4T</strain>
    </source>
</reference>
<evidence type="ECO:0000313" key="2">
    <source>
        <dbReference type="Proteomes" id="UP000282323"/>
    </source>
</evidence>
<dbReference type="InterPro" id="IPR002739">
    <property type="entry name" value="PAB1135-like"/>
</dbReference>
<sequence>MPQIPLHYVDLRTFCYATEDEKRVEEALRTFLPDHEDGDDPFPIERVESEGHYGDRILVLSARVENADDVRHVLSRLADLEEFETLIDELDERVTENTELFLRLDKQAAFEGDVRLGEGITFRGKVEAYPAKKEQALENAEEVLTRLRDEE</sequence>
<dbReference type="Gene3D" id="3.30.1440.10">
    <property type="match status" value="1"/>
</dbReference>
<accession>A0A3N6MYD7</accession>
<dbReference type="PANTHER" id="PTHR38816">
    <property type="entry name" value="EXOSOME SUBUNIT, DUF54 FAMILY-RELATED"/>
    <property type="match status" value="1"/>
</dbReference>
<dbReference type="NCBIfam" id="NF011141">
    <property type="entry name" value="PRK14555.1-1"/>
    <property type="match status" value="1"/>
</dbReference>
<dbReference type="Proteomes" id="UP000282323">
    <property type="component" value="Unassembled WGS sequence"/>
</dbReference>
<dbReference type="Pfam" id="PF01877">
    <property type="entry name" value="RNA_binding"/>
    <property type="match status" value="1"/>
</dbReference>
<keyword evidence="2" id="KW-1185">Reference proteome</keyword>
<dbReference type="EMBL" id="REGA01000026">
    <property type="protein sequence ID" value="RQG90572.1"/>
    <property type="molecule type" value="Genomic_DNA"/>
</dbReference>
<comment type="caution">
    <text evidence="1">The sequence shown here is derived from an EMBL/GenBank/DDBJ whole genome shotgun (WGS) entry which is preliminary data.</text>
</comment>
<proteinExistence type="predicted"/>
<organism evidence="1 2">
    <name type="scientific">Natrarchaeobius chitinivorans</name>
    <dbReference type="NCBI Taxonomy" id="1679083"/>
    <lineage>
        <taxon>Archaea</taxon>
        <taxon>Methanobacteriati</taxon>
        <taxon>Methanobacteriota</taxon>
        <taxon>Stenosarchaea group</taxon>
        <taxon>Halobacteria</taxon>
        <taxon>Halobacteriales</taxon>
        <taxon>Natrialbaceae</taxon>
        <taxon>Natrarchaeobius</taxon>
    </lineage>
</organism>
<evidence type="ECO:0000313" key="1">
    <source>
        <dbReference type="EMBL" id="RQG90572.1"/>
    </source>
</evidence>
<dbReference type="SUPFAM" id="SSF55282">
    <property type="entry name" value="RL5-like"/>
    <property type="match status" value="1"/>
</dbReference>
<dbReference type="OrthoDB" id="10874at2157"/>
<dbReference type="PANTHER" id="PTHR38816:SF1">
    <property type="entry name" value="EXOSOME SUBUNIT"/>
    <property type="match status" value="1"/>
</dbReference>
<dbReference type="RefSeq" id="WP_124197451.1">
    <property type="nucleotide sequence ID" value="NZ_REGA01000026.1"/>
</dbReference>
<protein>
    <submittedName>
        <fullName evidence="1">RNA-binding protein</fullName>
    </submittedName>
</protein>